<accession>A0AAP0QIK0</accession>
<keyword evidence="1" id="KW-0812">Transmembrane</keyword>
<evidence type="ECO:0000313" key="2">
    <source>
        <dbReference type="EMBL" id="KAK9194460.1"/>
    </source>
</evidence>
<evidence type="ECO:0000313" key="3">
    <source>
        <dbReference type="Proteomes" id="UP001428341"/>
    </source>
</evidence>
<reference evidence="2 3" key="1">
    <citation type="submission" date="2024-05" db="EMBL/GenBank/DDBJ databases">
        <title>Haplotype-resolved chromosome-level genome assembly of Huyou (Citrus changshanensis).</title>
        <authorList>
            <person name="Miao C."/>
            <person name="Chen W."/>
            <person name="Wu Y."/>
            <person name="Wang L."/>
            <person name="Zhao S."/>
            <person name="Grierson D."/>
            <person name="Xu C."/>
            <person name="Chen K."/>
        </authorList>
    </citation>
    <scope>NUCLEOTIDE SEQUENCE [LARGE SCALE GENOMIC DNA]</scope>
    <source>
        <strain evidence="2">01-14</strain>
        <tissue evidence="2">Leaf</tissue>
    </source>
</reference>
<proteinExistence type="predicted"/>
<dbReference type="AlphaFoldDB" id="A0AAP0QIK0"/>
<evidence type="ECO:0008006" key="4">
    <source>
        <dbReference type="Google" id="ProtNLM"/>
    </source>
</evidence>
<dbReference type="EMBL" id="JBCGBO010000006">
    <property type="protein sequence ID" value="KAK9194460.1"/>
    <property type="molecule type" value="Genomic_DNA"/>
</dbReference>
<dbReference type="Proteomes" id="UP001428341">
    <property type="component" value="Unassembled WGS sequence"/>
</dbReference>
<evidence type="ECO:0000256" key="1">
    <source>
        <dbReference type="SAM" id="Phobius"/>
    </source>
</evidence>
<keyword evidence="3" id="KW-1185">Reference proteome</keyword>
<dbReference type="PANTHER" id="PTHR33237">
    <property type="entry name" value="F2P16.13 PROTEIN-RELATED"/>
    <property type="match status" value="1"/>
</dbReference>
<protein>
    <recommendedName>
        <fullName evidence="4">Transmembrane protein</fullName>
    </recommendedName>
</protein>
<comment type="caution">
    <text evidence="2">The sequence shown here is derived from an EMBL/GenBank/DDBJ whole genome shotgun (WGS) entry which is preliminary data.</text>
</comment>
<dbReference type="PANTHER" id="PTHR33237:SF31">
    <property type="entry name" value="F2P16.13 PROTEIN"/>
    <property type="match status" value="1"/>
</dbReference>
<feature type="transmembrane region" description="Helical" evidence="1">
    <location>
        <begin position="20"/>
        <end position="41"/>
    </location>
</feature>
<name>A0AAP0QIK0_9ROSI</name>
<keyword evidence="1" id="KW-0472">Membrane</keyword>
<gene>
    <name evidence="2" type="ORF">WN944_005167</name>
</gene>
<sequence>MARPVIDLPKQNLQFRSTPFSLFFALIAVLSVFSLVTFLCASHRRAKNSLKAEKEGMSSQPSNEMRLLTKLNSNISGKAHHLVKLISWKKVQVEDEDDDAVWRRTIMRGERCRPLDFSGKIEYDSEGNLLPDS</sequence>
<organism evidence="2 3">
    <name type="scientific">Citrus x changshan-huyou</name>
    <dbReference type="NCBI Taxonomy" id="2935761"/>
    <lineage>
        <taxon>Eukaryota</taxon>
        <taxon>Viridiplantae</taxon>
        <taxon>Streptophyta</taxon>
        <taxon>Embryophyta</taxon>
        <taxon>Tracheophyta</taxon>
        <taxon>Spermatophyta</taxon>
        <taxon>Magnoliopsida</taxon>
        <taxon>eudicotyledons</taxon>
        <taxon>Gunneridae</taxon>
        <taxon>Pentapetalae</taxon>
        <taxon>rosids</taxon>
        <taxon>malvids</taxon>
        <taxon>Sapindales</taxon>
        <taxon>Rutaceae</taxon>
        <taxon>Aurantioideae</taxon>
        <taxon>Citrus</taxon>
    </lineage>
</organism>
<keyword evidence="1" id="KW-1133">Transmembrane helix</keyword>